<reference evidence="13" key="2">
    <citation type="submission" date="2023-01" db="EMBL/GenBank/DDBJ databases">
        <authorList>
            <person name="Petersen C."/>
        </authorList>
    </citation>
    <scope>NUCLEOTIDE SEQUENCE</scope>
    <source>
        <strain evidence="13">IBT 15450</strain>
    </source>
</reference>
<dbReference type="GO" id="GO:2001070">
    <property type="term" value="F:starch binding"/>
    <property type="evidence" value="ECO:0007669"/>
    <property type="project" value="InterPro"/>
</dbReference>
<dbReference type="InterPro" id="IPR002044">
    <property type="entry name" value="CBM20"/>
</dbReference>
<dbReference type="PANTHER" id="PTHR31616">
    <property type="entry name" value="TREHALASE"/>
    <property type="match status" value="1"/>
</dbReference>
<dbReference type="InterPro" id="IPR046966">
    <property type="entry name" value="Glucoamylase_active_site"/>
</dbReference>
<dbReference type="GO" id="GO:0000272">
    <property type="term" value="P:polysaccharide catabolic process"/>
    <property type="evidence" value="ECO:0007669"/>
    <property type="project" value="UniProtKB-KW"/>
</dbReference>
<dbReference type="SUPFAM" id="SSF49452">
    <property type="entry name" value="Starch-binding domain-like"/>
    <property type="match status" value="1"/>
</dbReference>
<dbReference type="CDD" id="cd05811">
    <property type="entry name" value="CBM20_glucoamylase"/>
    <property type="match status" value="1"/>
</dbReference>
<evidence type="ECO:0000256" key="8">
    <source>
        <dbReference type="ARBA" id="ARBA00023295"/>
    </source>
</evidence>
<dbReference type="SMART" id="SM01065">
    <property type="entry name" value="CBM_2"/>
    <property type="match status" value="1"/>
</dbReference>
<dbReference type="InterPro" id="IPR000165">
    <property type="entry name" value="Glucoamylase"/>
</dbReference>
<comment type="similarity">
    <text evidence="2">Belongs to the glycosyl hydrolase 15 family.</text>
</comment>
<name>A0AAD6NAS7_PENCN</name>
<dbReference type="EC" id="3.2.1.3" evidence="3"/>
<dbReference type="EMBL" id="JAQJZL010000003">
    <property type="protein sequence ID" value="KAJ6047375.1"/>
    <property type="molecule type" value="Genomic_DNA"/>
</dbReference>
<evidence type="ECO:0000256" key="11">
    <source>
        <dbReference type="ARBA" id="ARBA00033473"/>
    </source>
</evidence>
<feature type="domain" description="CBM20" evidence="12">
    <location>
        <begin position="610"/>
        <end position="717"/>
    </location>
</feature>
<dbReference type="FunFam" id="1.50.10.10:FF:000018">
    <property type="entry name" value="Glucoamylase"/>
    <property type="match status" value="1"/>
</dbReference>
<comment type="catalytic activity">
    <reaction evidence="1">
        <text>Hydrolysis of terminal (1-&gt;4)-linked alpha-D-glucose residues successively from non-reducing ends of the chains with release of beta-D-glucose.</text>
        <dbReference type="EC" id="3.2.1.3"/>
    </reaction>
</comment>
<dbReference type="PRINTS" id="PR00736">
    <property type="entry name" value="GLHYDRLASE15"/>
</dbReference>
<dbReference type="Gene3D" id="2.60.40.10">
    <property type="entry name" value="Immunoglobulins"/>
    <property type="match status" value="1"/>
</dbReference>
<evidence type="ECO:0000313" key="13">
    <source>
        <dbReference type="EMBL" id="KAJ6047375.1"/>
    </source>
</evidence>
<dbReference type="InterPro" id="IPR034836">
    <property type="entry name" value="CBM20_glucoamylase"/>
</dbReference>
<dbReference type="InterPro" id="IPR013784">
    <property type="entry name" value="Carb-bd-like_fold"/>
</dbReference>
<keyword evidence="6" id="KW-0325">Glycoprotein</keyword>
<accession>A0AAD6NAS7</accession>
<reference evidence="13" key="1">
    <citation type="journal article" date="2023" name="IMA Fungus">
        <title>Comparative genomic study of the Penicillium genus elucidates a diverse pangenome and 15 lateral gene transfer events.</title>
        <authorList>
            <person name="Petersen C."/>
            <person name="Sorensen T."/>
            <person name="Nielsen M.R."/>
            <person name="Sondergaard T.E."/>
            <person name="Sorensen J.L."/>
            <person name="Fitzpatrick D.A."/>
            <person name="Frisvad J.C."/>
            <person name="Nielsen K.L."/>
        </authorList>
    </citation>
    <scope>NUCLEOTIDE SEQUENCE</scope>
    <source>
        <strain evidence="13">IBT 15450</strain>
    </source>
</reference>
<evidence type="ECO:0000259" key="12">
    <source>
        <dbReference type="PROSITE" id="PS51166"/>
    </source>
</evidence>
<dbReference type="Gene3D" id="1.50.10.10">
    <property type="match status" value="1"/>
</dbReference>
<dbReference type="FunFam" id="2.60.40.10:FF:000552">
    <property type="entry name" value="Related to glucoamylase"/>
    <property type="match status" value="1"/>
</dbReference>
<evidence type="ECO:0000256" key="2">
    <source>
        <dbReference type="ARBA" id="ARBA00006188"/>
    </source>
</evidence>
<keyword evidence="5" id="KW-0378">Hydrolase</keyword>
<keyword evidence="9" id="KW-0624">Polysaccharide degradation</keyword>
<dbReference type="InterPro" id="IPR013783">
    <property type="entry name" value="Ig-like_fold"/>
</dbReference>
<dbReference type="SUPFAM" id="SSF48208">
    <property type="entry name" value="Six-hairpin glycosidases"/>
    <property type="match status" value="1"/>
</dbReference>
<evidence type="ECO:0000256" key="6">
    <source>
        <dbReference type="ARBA" id="ARBA00023180"/>
    </source>
</evidence>
<keyword evidence="4" id="KW-0732">Signal</keyword>
<protein>
    <recommendedName>
        <fullName evidence="3">glucan 1,4-alpha-glucosidase</fullName>
        <ecNumber evidence="3">3.2.1.3</ecNumber>
    </recommendedName>
    <alternativeName>
        <fullName evidence="11">1,4-alpha-D-glucan glucohydrolase</fullName>
    </alternativeName>
    <alternativeName>
        <fullName evidence="10">Glucan 1,4-alpha-glucosidase</fullName>
    </alternativeName>
</protein>
<dbReference type="Proteomes" id="UP001219568">
    <property type="component" value="Unassembled WGS sequence"/>
</dbReference>
<dbReference type="PANTHER" id="PTHR31616:SF12">
    <property type="entry name" value="GLUCOAMYLASE"/>
    <property type="match status" value="1"/>
</dbReference>
<organism evidence="13 14">
    <name type="scientific">Penicillium canescens</name>
    <dbReference type="NCBI Taxonomy" id="5083"/>
    <lineage>
        <taxon>Eukaryota</taxon>
        <taxon>Fungi</taxon>
        <taxon>Dikarya</taxon>
        <taxon>Ascomycota</taxon>
        <taxon>Pezizomycotina</taxon>
        <taxon>Eurotiomycetes</taxon>
        <taxon>Eurotiomycetidae</taxon>
        <taxon>Eurotiales</taxon>
        <taxon>Aspergillaceae</taxon>
        <taxon>Penicillium</taxon>
    </lineage>
</organism>
<evidence type="ECO:0000313" key="14">
    <source>
        <dbReference type="Proteomes" id="UP001219568"/>
    </source>
</evidence>
<evidence type="ECO:0000256" key="1">
    <source>
        <dbReference type="ARBA" id="ARBA00001863"/>
    </source>
</evidence>
<dbReference type="Pfam" id="PF00723">
    <property type="entry name" value="Glyco_hydro_15"/>
    <property type="match status" value="1"/>
</dbReference>
<evidence type="ECO:0000256" key="7">
    <source>
        <dbReference type="ARBA" id="ARBA00023277"/>
    </source>
</evidence>
<evidence type="ECO:0000256" key="10">
    <source>
        <dbReference type="ARBA" id="ARBA00033442"/>
    </source>
</evidence>
<dbReference type="AlphaFoldDB" id="A0AAD6NAS7"/>
<dbReference type="InterPro" id="IPR008928">
    <property type="entry name" value="6-hairpin_glycosidase_sf"/>
</dbReference>
<dbReference type="GO" id="GO:0000324">
    <property type="term" value="C:fungal-type vacuole"/>
    <property type="evidence" value="ECO:0007669"/>
    <property type="project" value="TreeGrafter"/>
</dbReference>
<proteinExistence type="inferred from homology"/>
<dbReference type="InterPro" id="IPR011613">
    <property type="entry name" value="GH15-like"/>
</dbReference>
<keyword evidence="8" id="KW-0326">Glycosidase</keyword>
<dbReference type="PROSITE" id="PS00820">
    <property type="entry name" value="GLUCOAMYLASE"/>
    <property type="match status" value="1"/>
</dbReference>
<gene>
    <name evidence="13" type="ORF">N7460_003522</name>
</gene>
<dbReference type="InterPro" id="IPR012341">
    <property type="entry name" value="6hp_glycosidase-like_sf"/>
</dbReference>
<sequence length="717" mass="76214">MLMLDTTWLERVDPTGGGADHKNIQYEVEISACSPPSCIHPIFHAPCDRDRDVQVACAYKKDDQPATISTISSLIFFPMAPFWTALWALTLGHAVIAAPPQVALAPRASNVDSWLASETTVARQGILDNIGSAGAYSASAKPGVVIASPSTSDPDYYYTWTRDSALVFKTLIDMFKNGDTALLEVIEEYISAQAYIQTVSNPSGGLSGGGGLGEPKFNVDETAFTGSWGRPQRDGPALRATALISFGEWLIDNGYTTYATNIVWPVVRNDLSYVAQYWNQTGYDLWEEVSGSSFFTIAAQHRALVEGSSFASKVGSSCSYCDSQAPQVLCFLQSFWTGSYTLANFGGGRTGKDANTILGSIHTFDPEAGCDDTTFQPCSARALANHKAVTDSFRSIYTVNSGKAAGVAVSVGRYAEDSYYNGNPWYLCTLAAAEQLYDALYTWNKIGSLTITSVSLSFFKDIYSSAATGTYASSSSTYASIVSAVKTYADGYVSIVETYAMSNGSLAEQFSRSDGSPLSARDLTWSYAALLTANERRNAVVPAPWGETSASSVPSQCSSTSAIGTFSTATNTAWPTTLTSGSGSGTTTATGTTTKVTTTTTKTTSTTTACTAPTAVAVTFNVIATTVYGENVKLAGSISQLGSWSTSSAIALSASSYTSSNHLWFVTATLPAGTTFSYKYIRVESDGSIQWESDPNRSYTVPAVCGTTSVTISDTWK</sequence>
<keyword evidence="7" id="KW-0119">Carbohydrate metabolism</keyword>
<evidence type="ECO:0000256" key="3">
    <source>
        <dbReference type="ARBA" id="ARBA00012593"/>
    </source>
</evidence>
<dbReference type="Pfam" id="PF00686">
    <property type="entry name" value="CBM_20"/>
    <property type="match status" value="1"/>
</dbReference>
<dbReference type="PROSITE" id="PS51166">
    <property type="entry name" value="CBM20"/>
    <property type="match status" value="1"/>
</dbReference>
<evidence type="ECO:0000256" key="9">
    <source>
        <dbReference type="ARBA" id="ARBA00023326"/>
    </source>
</evidence>
<keyword evidence="14" id="KW-1185">Reference proteome</keyword>
<comment type="caution">
    <text evidence="13">The sequence shown here is derived from an EMBL/GenBank/DDBJ whole genome shotgun (WGS) entry which is preliminary data.</text>
</comment>
<dbReference type="GO" id="GO:0004339">
    <property type="term" value="F:glucan 1,4-alpha-glucosidase activity"/>
    <property type="evidence" value="ECO:0007669"/>
    <property type="project" value="UniProtKB-EC"/>
</dbReference>
<evidence type="ECO:0000256" key="5">
    <source>
        <dbReference type="ARBA" id="ARBA00022801"/>
    </source>
</evidence>
<evidence type="ECO:0000256" key="4">
    <source>
        <dbReference type="ARBA" id="ARBA00022729"/>
    </source>
</evidence>